<keyword evidence="2" id="KW-1185">Reference proteome</keyword>
<dbReference type="Proteomes" id="UP000000739">
    <property type="component" value="Chromosome"/>
</dbReference>
<dbReference type="AlphaFoldDB" id="B8FEG7"/>
<dbReference type="HOGENOM" id="CLU_1675447_0_0_7"/>
<dbReference type="KEGG" id="dal:Dalk_5278"/>
<protein>
    <submittedName>
        <fullName evidence="1">Uncharacterized protein</fullName>
    </submittedName>
</protein>
<gene>
    <name evidence="1" type="ordered locus">Dalk_5278</name>
</gene>
<evidence type="ECO:0000313" key="2">
    <source>
        <dbReference type="Proteomes" id="UP000000739"/>
    </source>
</evidence>
<evidence type="ECO:0000313" key="1">
    <source>
        <dbReference type="EMBL" id="ACL06948.1"/>
    </source>
</evidence>
<name>B8FEG7_DESAL</name>
<dbReference type="EMBL" id="CP001322">
    <property type="protein sequence ID" value="ACL06948.1"/>
    <property type="molecule type" value="Genomic_DNA"/>
</dbReference>
<accession>B8FEG7</accession>
<reference evidence="1 2" key="1">
    <citation type="journal article" date="2012" name="Environ. Microbiol.">
        <title>The genome sequence of Desulfatibacillum alkenivorans AK-01: a blueprint for anaerobic alkane oxidation.</title>
        <authorList>
            <person name="Callaghan A.V."/>
            <person name="Morris B.E."/>
            <person name="Pereira I.A."/>
            <person name="McInerney M.J."/>
            <person name="Austin R.N."/>
            <person name="Groves J.T."/>
            <person name="Kukor J.J."/>
            <person name="Suflita J.M."/>
            <person name="Young L.Y."/>
            <person name="Zylstra G.J."/>
            <person name="Wawrik B."/>
        </authorList>
    </citation>
    <scope>NUCLEOTIDE SEQUENCE [LARGE SCALE GENOMIC DNA]</scope>
    <source>
        <strain evidence="1 2">AK-01</strain>
    </source>
</reference>
<sequence>MHKSYFPSCGVAGPIAPAVRINHLGLIGCIPNKCAGCSHMFEGSCTRGLDAVGRYLHLDHGPCGVPGPTDPVLYESRYIAAKAAIPRKCAACSFLEFEMVQGFICSKDKDIWGDFPRSLDWGAWSPDSLYFDLGPSKNATKQLSVCVQNNNLAGFIEEYRRVNPGLSLYEAKADLATLREILINA</sequence>
<proteinExistence type="predicted"/>
<dbReference type="eggNOG" id="ENOG50335HJ">
    <property type="taxonomic scope" value="Bacteria"/>
</dbReference>
<organism evidence="1 2">
    <name type="scientific">Desulfatibacillum aliphaticivorans</name>
    <dbReference type="NCBI Taxonomy" id="218208"/>
    <lineage>
        <taxon>Bacteria</taxon>
        <taxon>Pseudomonadati</taxon>
        <taxon>Thermodesulfobacteriota</taxon>
        <taxon>Desulfobacteria</taxon>
        <taxon>Desulfobacterales</taxon>
        <taxon>Desulfatibacillaceae</taxon>
        <taxon>Desulfatibacillum</taxon>
    </lineage>
</organism>